<organism evidence="8 9">
    <name type="scientific">Canna indica</name>
    <name type="common">Indian-shot</name>
    <dbReference type="NCBI Taxonomy" id="4628"/>
    <lineage>
        <taxon>Eukaryota</taxon>
        <taxon>Viridiplantae</taxon>
        <taxon>Streptophyta</taxon>
        <taxon>Embryophyta</taxon>
        <taxon>Tracheophyta</taxon>
        <taxon>Spermatophyta</taxon>
        <taxon>Magnoliopsida</taxon>
        <taxon>Liliopsida</taxon>
        <taxon>Zingiberales</taxon>
        <taxon>Cannaceae</taxon>
        <taxon>Canna</taxon>
    </lineage>
</organism>
<evidence type="ECO:0000313" key="8">
    <source>
        <dbReference type="EMBL" id="WOL10215.1"/>
    </source>
</evidence>
<dbReference type="Pfam" id="PF24477">
    <property type="entry name" value="ARM_At3g06530"/>
    <property type="match status" value="1"/>
</dbReference>
<dbReference type="Pfam" id="PF08146">
    <property type="entry name" value="BP28CT"/>
    <property type="match status" value="1"/>
</dbReference>
<comment type="subcellular location">
    <subcellularLocation>
        <location evidence="1">Nucleus</location>
        <location evidence="1">Nucleolus</location>
    </subcellularLocation>
</comment>
<dbReference type="GO" id="GO:0030515">
    <property type="term" value="F:snoRNA binding"/>
    <property type="evidence" value="ECO:0007669"/>
    <property type="project" value="TreeGrafter"/>
</dbReference>
<keyword evidence="5" id="KW-0539">Nucleus</keyword>
<dbReference type="PANTHER" id="PTHR13457:SF1">
    <property type="entry name" value="HEAT REPEAT-CONTAINING PROTEIN 1"/>
    <property type="match status" value="1"/>
</dbReference>
<gene>
    <name evidence="8" type="ORF">Cni_G18969</name>
</gene>
<dbReference type="GO" id="GO:0034455">
    <property type="term" value="C:t-UTP complex"/>
    <property type="evidence" value="ECO:0007669"/>
    <property type="project" value="TreeGrafter"/>
</dbReference>
<name>A0AAQ3QJA4_9LILI</name>
<dbReference type="InterPro" id="IPR056384">
    <property type="entry name" value="ARM_At3g06530"/>
</dbReference>
<dbReference type="InterPro" id="IPR016024">
    <property type="entry name" value="ARM-type_fold"/>
</dbReference>
<reference evidence="8 9" key="1">
    <citation type="submission" date="2023-10" db="EMBL/GenBank/DDBJ databases">
        <title>Chromosome-scale genome assembly provides insights into flower coloration mechanisms of Canna indica.</title>
        <authorList>
            <person name="Li C."/>
        </authorList>
    </citation>
    <scope>NUCLEOTIDE SEQUENCE [LARGE SCALE GENOMIC DNA]</scope>
    <source>
        <tissue evidence="8">Flower</tissue>
    </source>
</reference>
<dbReference type="SUPFAM" id="SSF48371">
    <property type="entry name" value="ARM repeat"/>
    <property type="match status" value="3"/>
</dbReference>
<evidence type="ECO:0000256" key="3">
    <source>
        <dbReference type="ARBA" id="ARBA00022517"/>
    </source>
</evidence>
<keyword evidence="9" id="KW-1185">Reference proteome</keyword>
<dbReference type="SMART" id="SM01036">
    <property type="entry name" value="BP28CT"/>
    <property type="match status" value="1"/>
</dbReference>
<dbReference type="PANTHER" id="PTHR13457">
    <property type="entry name" value="BAP28"/>
    <property type="match status" value="1"/>
</dbReference>
<dbReference type="InterPro" id="IPR012954">
    <property type="entry name" value="BP28_C_dom"/>
</dbReference>
<dbReference type="InterPro" id="IPR056473">
    <property type="entry name" value="HEAT_Utp10/HEAT1"/>
</dbReference>
<dbReference type="GO" id="GO:0030686">
    <property type="term" value="C:90S preribosome"/>
    <property type="evidence" value="ECO:0007669"/>
    <property type="project" value="TreeGrafter"/>
</dbReference>
<evidence type="ECO:0000256" key="1">
    <source>
        <dbReference type="ARBA" id="ARBA00004604"/>
    </source>
</evidence>
<dbReference type="Pfam" id="PF12397">
    <property type="entry name" value="U3snoRNP10"/>
    <property type="match status" value="1"/>
</dbReference>
<keyword evidence="4" id="KW-0698">rRNA processing</keyword>
<feature type="domain" description="BP28 C-terminal" evidence="7">
    <location>
        <begin position="1844"/>
        <end position="2016"/>
    </location>
</feature>
<dbReference type="EMBL" id="CP136895">
    <property type="protein sequence ID" value="WOL10215.1"/>
    <property type="molecule type" value="Genomic_DNA"/>
</dbReference>
<dbReference type="GO" id="GO:0000462">
    <property type="term" value="P:maturation of SSU-rRNA from tricistronic rRNA transcript (SSU-rRNA, 5.8S rRNA, LSU-rRNA)"/>
    <property type="evidence" value="ECO:0007669"/>
    <property type="project" value="TreeGrafter"/>
</dbReference>
<evidence type="ECO:0000256" key="4">
    <source>
        <dbReference type="ARBA" id="ARBA00022552"/>
    </source>
</evidence>
<dbReference type="InterPro" id="IPR040191">
    <property type="entry name" value="UTP10"/>
</dbReference>
<keyword evidence="6" id="KW-0687">Ribonucleoprotein</keyword>
<evidence type="ECO:0000313" key="9">
    <source>
        <dbReference type="Proteomes" id="UP001327560"/>
    </source>
</evidence>
<accession>A0AAQ3QJA4</accession>
<evidence type="ECO:0000259" key="7">
    <source>
        <dbReference type="SMART" id="SM01036"/>
    </source>
</evidence>
<dbReference type="GO" id="GO:0045943">
    <property type="term" value="P:positive regulation of transcription by RNA polymerase I"/>
    <property type="evidence" value="ECO:0007669"/>
    <property type="project" value="TreeGrafter"/>
</dbReference>
<dbReference type="Proteomes" id="UP001327560">
    <property type="component" value="Chromosome 6"/>
</dbReference>
<proteinExistence type="inferred from homology"/>
<evidence type="ECO:0000256" key="6">
    <source>
        <dbReference type="ARBA" id="ARBA00023274"/>
    </source>
</evidence>
<comment type="similarity">
    <text evidence="2">Belongs to the HEATR1/UTP10 family.</text>
</comment>
<keyword evidence="3" id="KW-0690">Ribosome biogenesis</keyword>
<evidence type="ECO:0000256" key="5">
    <source>
        <dbReference type="ARBA" id="ARBA00023242"/>
    </source>
</evidence>
<dbReference type="InterPro" id="IPR022125">
    <property type="entry name" value="U3snoRNP10_N"/>
</dbReference>
<evidence type="ECO:0000256" key="2">
    <source>
        <dbReference type="ARBA" id="ARBA00010559"/>
    </source>
</evidence>
<dbReference type="GO" id="GO:0032040">
    <property type="term" value="C:small-subunit processome"/>
    <property type="evidence" value="ECO:0007669"/>
    <property type="project" value="TreeGrafter"/>
</dbReference>
<dbReference type="Pfam" id="PF23243">
    <property type="entry name" value="HEAT_HEATR1"/>
    <property type="match status" value="1"/>
</dbReference>
<sequence length="2158" mass="244909">MSIASQLQAIRSVIKGNPEPPKTRPSILYDPRTAADVDLRTILPRAILGLDVLIELDSRFRSYKDTLFSQMSLELDREKMVPKEEEKVNKSICLYLLLLSGHLQLDAALKTLEYLIRRYLVHVYNMDELVLCALPFHDTSIFVRIVQLLDLGNSKWVFLEGVKASGAAPPRKVIVQQCIRDKGLLETVCNYASPTKEFQHSKPVICFCTAVIVETLGAIPKLDTDNVQRVTGFVFNGLNPRGNQDHKAGALMVVGLIATRATLAPRLVQDMIIFIARMAQQDAKQSVDLPWLRVAIMALATLVQSQSRQMLPKKTMMALRKIRDFPGVLSGLYNEFNIQSFLHLYIESLVEYSMSDDSLFETLKAMIEVFPPKELVEIIVSKVLASSMKLSQRKNSSDLQETGKRGKKILVVLYKYYPSEFRAAIRNYLENSKMNSRDEENVMKKISLMFHEAVGTADEISDSKLWFSLENPKAMVRQAALLNIAASGLLKTSDQQNLVNIQDAITRALYDEDLSVVRAALSIDGLARIASAPYLLKAYIHVLSRCTDVIEKNTSKTSLACDIAITCLERLTQEFLLEQPDYTNEVAKVIFSLLLVRPKMWRVSLKALELVEKVNWPFFLKNTVENYPINSEQMKNPHIDLAASINSRTIRILAETFVANPQENIWWLIECSQYSSLSKSLLFFIILQALLIVNSDFGSPLKIYQACFVVLKNEWNEIKHPGECSPSSELNVNKFDKYHVELVNQLFTADVEVLNHNLLICIFWTLLKSYAEAANHNRMEDDAKVIPDELFLFFATSPHRKVFRNHLQFLVINCSKAPFEFLSKYFADEGYSIEVQVESLHLFVNVCSLCSIPERSNFEESSYRKLLHGFLSLLIPLTNRDKDIRTSAMQCIEELHKLWSAYDVSQLKNGSDVFGSPNFRYFLELFVNEGALISSDVNFLPEFLTSILNPSRNSLLAPDIGENRFDGSSRERILQDILHYALEGSTYRKLKILSLLKGMGTLFLNEDGVKKLMFELIERRDQCSTEIDRSHETLSKNEIQILCLLLEIFFPLSSSTSPGADIIKRLLSVLSVDGLSSNNPATVEPCVTLLQMLTPAFFENLKTEIQDVVFGKLVILFRNDNGEVRNASRETLLRLNINCFTIIRLLELILVEGHEVGSSKRIKRKEIPSHHAFAHFHDTLFAEESRLSVLMSLLEIMLLKKNIKERPSLVNPLFKLLEKIFSDDWIIGVADQGAKEIVSVSEIPESISNAVYQSQQMILLILKDISDSLLSCLPLADNVFGDVNMALLVEIARSNNDVTTRNHVFLLLSSITKVSSGWISEHIADIFAVIGESALKQNDSHSQQVLEDLISTMVPCWLSKARSIDKLLQIFIRALPEVAEPRRLTLMVYLLRILGEESSLAILILHLFHSLVLRITKASEYGRNLNNFFSSVTLREWEYTFAAEVCNQYSYKVWFPCLVKLLQLLRAHNEEEKFLFDLHLVMQFTVHKLHDTELLFELECAEDMGNIQTTLGAFMQEVVLHLQFIRGKRKLDGVSVNRIKELKNSANTILNIITGWMVPSTYFTCTSQLLEHTDKNVKKQTLGLLCETVKINNLSQKRRKEKKTTLSFPFVIDDTVKPSLNELCLRIVSLIDGEVDASSTRVKLAAISSVEALSKKFPSDNSIFEECLKTIVKYICSDDLPISSGCIRATGALVSVLGSKALHQLHSIMDNMIEQSHEISNCPVFKFKHRRGEIVDGISDDKLSVLFSVLTTLEVVIDKLGGFLNPYLSKILDLLLLHPEYAQDVDMKIKMKADAVRKALMVKIPVRLILAPLLEIYTSALECGESSLSLFFEMVAIMISSMDRPSVGTYHVKIYEHCLIALDLRRHLPNSIKNMNRVEQSIIDAMIILTMKLTETMFRPLFLHSLEWAESEFEGNDSVTGRLDRTISFYNLVNKLIENHRSLFVPYFKLLLDGCVRYLTETQAANEALSKKRKKAKVVDSVSFGKDELLSLKQWHLRAVIMKSLHKCFLYDTDLKLLDSTNFQVLLKPIVCQLVVEPPNSLVQASEVPTVEEVDESLVLCLGQMAVTARSDVLWKPLNHEVLMQTRSEKTRPKILGLKIVKYLVQHLKEEYLVLLPETIPFLGELLEDVELPVKTLAQEILKEMETLSGESLRQYLS</sequence>
<protein>
    <recommendedName>
        <fullName evidence="7">BP28 C-terminal domain-containing protein</fullName>
    </recommendedName>
</protein>